<protein>
    <submittedName>
        <fullName evidence="2">Uncharacterized protein</fullName>
    </submittedName>
</protein>
<dbReference type="AlphaFoldDB" id="A0A9N9YDI2"/>
<evidence type="ECO:0000313" key="3">
    <source>
        <dbReference type="Proteomes" id="UP000754883"/>
    </source>
</evidence>
<gene>
    <name evidence="2" type="ORF">CBYS24578_00011953</name>
</gene>
<feature type="compositionally biased region" description="Polar residues" evidence="1">
    <location>
        <begin position="46"/>
        <end position="66"/>
    </location>
</feature>
<dbReference type="OrthoDB" id="5150126at2759"/>
<dbReference type="Proteomes" id="UP000754883">
    <property type="component" value="Unassembled WGS sequence"/>
</dbReference>
<evidence type="ECO:0000256" key="1">
    <source>
        <dbReference type="SAM" id="MobiDB-lite"/>
    </source>
</evidence>
<accession>A0A9N9YDI2</accession>
<reference evidence="3" key="1">
    <citation type="submission" date="2019-06" db="EMBL/GenBank/DDBJ databases">
        <authorList>
            <person name="Broberg M."/>
        </authorList>
    </citation>
    <scope>NUCLEOTIDE SEQUENCE [LARGE SCALE GENOMIC DNA]</scope>
</reference>
<feature type="compositionally biased region" description="Basic residues" evidence="1">
    <location>
        <begin position="7"/>
        <end position="18"/>
    </location>
</feature>
<name>A0A9N9YDI2_9HYPO</name>
<organism evidence="2 3">
    <name type="scientific">Clonostachys byssicola</name>
    <dbReference type="NCBI Taxonomy" id="160290"/>
    <lineage>
        <taxon>Eukaryota</taxon>
        <taxon>Fungi</taxon>
        <taxon>Dikarya</taxon>
        <taxon>Ascomycota</taxon>
        <taxon>Pezizomycotina</taxon>
        <taxon>Sordariomycetes</taxon>
        <taxon>Hypocreomycetidae</taxon>
        <taxon>Hypocreales</taxon>
        <taxon>Bionectriaceae</taxon>
        <taxon>Clonostachys</taxon>
    </lineage>
</organism>
<feature type="region of interest" description="Disordered" evidence="1">
    <location>
        <begin position="1"/>
        <end position="80"/>
    </location>
</feature>
<comment type="caution">
    <text evidence="2">The sequence shown here is derived from an EMBL/GenBank/DDBJ whole genome shotgun (WGS) entry which is preliminary data.</text>
</comment>
<proteinExistence type="predicted"/>
<evidence type="ECO:0000313" key="2">
    <source>
        <dbReference type="EMBL" id="CAH0004412.1"/>
    </source>
</evidence>
<reference evidence="2 3" key="2">
    <citation type="submission" date="2021-10" db="EMBL/GenBank/DDBJ databases">
        <authorList>
            <person name="Piombo E."/>
        </authorList>
    </citation>
    <scope>NUCLEOTIDE SEQUENCE [LARGE SCALE GENOMIC DNA]</scope>
</reference>
<feature type="compositionally biased region" description="Polar residues" evidence="1">
    <location>
        <begin position="25"/>
        <end position="35"/>
    </location>
</feature>
<feature type="region of interest" description="Disordered" evidence="1">
    <location>
        <begin position="130"/>
        <end position="149"/>
    </location>
</feature>
<dbReference type="EMBL" id="CABFNO020001566">
    <property type="protein sequence ID" value="CAH0004412.1"/>
    <property type="molecule type" value="Genomic_DNA"/>
</dbReference>
<keyword evidence="3" id="KW-1185">Reference proteome</keyword>
<sequence length="183" mass="19600">MGVATTARKHVGKKRPPHAHASLPQEMSTLSQSQIILEDDTHEQGNDQSVSVQQGDAAPNLNSAIPISTDGDRLMDNSGSVPDLASLEEILCSMDDDELMDTLGPNSDHASLEEITNSMDDDELKEYIRSDSNLAPLGEIPDSTDAGGLMEILGSDSDLEELEAEIAAFNAVVNDFLRAHRGS</sequence>